<sequence>VGNDDGASAAASVLTASLSPATAAEGRLHIGFRTGQTTGAGAHVAGSGLVPTVEREAVDLGDEALAAWNGGLLALGGGVVRLV</sequence>
<dbReference type="Pfam" id="PF12449">
    <property type="entry name" value="DUF3684"/>
    <property type="match status" value="1"/>
</dbReference>
<dbReference type="InterPro" id="IPR022155">
    <property type="entry name" value="DUF3684"/>
</dbReference>
<feature type="non-terminal residue" evidence="1">
    <location>
        <position position="83"/>
    </location>
</feature>
<keyword evidence="2" id="KW-1185">Reference proteome</keyword>
<evidence type="ECO:0000313" key="1">
    <source>
        <dbReference type="EMBL" id="OSX76851.1"/>
    </source>
</evidence>
<dbReference type="OrthoDB" id="1262810at2759"/>
<feature type="non-terminal residue" evidence="1">
    <location>
        <position position="1"/>
    </location>
</feature>
<organism evidence="1 2">
    <name type="scientific">Porphyra umbilicalis</name>
    <name type="common">Purple laver</name>
    <name type="synonym">Red alga</name>
    <dbReference type="NCBI Taxonomy" id="2786"/>
    <lineage>
        <taxon>Eukaryota</taxon>
        <taxon>Rhodophyta</taxon>
        <taxon>Bangiophyceae</taxon>
        <taxon>Bangiales</taxon>
        <taxon>Bangiaceae</taxon>
        <taxon>Porphyra</taxon>
    </lineage>
</organism>
<dbReference type="PANTHER" id="PTHR47839">
    <property type="entry name" value="DOMAIN PROTEIN, PUTATIVE (AFU_ORTHOLOGUE AFUA_6G04830)-RELATED"/>
    <property type="match status" value="1"/>
</dbReference>
<accession>A0A1X6P7I8</accession>
<dbReference type="EMBL" id="KV918854">
    <property type="protein sequence ID" value="OSX76851.1"/>
    <property type="molecule type" value="Genomic_DNA"/>
</dbReference>
<dbReference type="PANTHER" id="PTHR47839:SF1">
    <property type="entry name" value="DOMAIN PROTEIN, PUTATIVE (AFU_ORTHOLOGUE AFUA_6G04830)-RELATED"/>
    <property type="match status" value="1"/>
</dbReference>
<dbReference type="Proteomes" id="UP000218209">
    <property type="component" value="Unassembled WGS sequence"/>
</dbReference>
<proteinExistence type="predicted"/>
<gene>
    <name evidence="1" type="ORF">BU14_0172s0033</name>
</gene>
<protein>
    <submittedName>
        <fullName evidence="1">Uncharacterized protein</fullName>
    </submittedName>
</protein>
<reference evidence="1 2" key="1">
    <citation type="submission" date="2017-03" db="EMBL/GenBank/DDBJ databases">
        <title>WGS assembly of Porphyra umbilicalis.</title>
        <authorList>
            <person name="Brawley S.H."/>
            <person name="Blouin N.A."/>
            <person name="Ficko-Blean E."/>
            <person name="Wheeler G.L."/>
            <person name="Lohr M."/>
            <person name="Goodson H.V."/>
            <person name="Jenkins J.W."/>
            <person name="Blaby-Haas C.E."/>
            <person name="Helliwell K.E."/>
            <person name="Chan C."/>
            <person name="Marriage T."/>
            <person name="Bhattacharya D."/>
            <person name="Klein A.S."/>
            <person name="Badis Y."/>
            <person name="Brodie J."/>
            <person name="Cao Y."/>
            <person name="Collen J."/>
            <person name="Dittami S.M."/>
            <person name="Gachon C.M."/>
            <person name="Green B.R."/>
            <person name="Karpowicz S."/>
            <person name="Kim J.W."/>
            <person name="Kudahl U."/>
            <person name="Lin S."/>
            <person name="Michel G."/>
            <person name="Mittag M."/>
            <person name="Olson B.J."/>
            <person name="Pangilinan J."/>
            <person name="Peng Y."/>
            <person name="Qiu H."/>
            <person name="Shu S."/>
            <person name="Singer J.T."/>
            <person name="Smith A.G."/>
            <person name="Sprecher B.N."/>
            <person name="Wagner V."/>
            <person name="Wang W."/>
            <person name="Wang Z.-Y."/>
            <person name="Yan J."/>
            <person name="Yarish C."/>
            <person name="Zoeuner-Riek S."/>
            <person name="Zhuang Y."/>
            <person name="Zou Y."/>
            <person name="Lindquist E.A."/>
            <person name="Grimwood J."/>
            <person name="Barry K."/>
            <person name="Rokhsar D.S."/>
            <person name="Schmutz J."/>
            <person name="Stiller J.W."/>
            <person name="Grossman A.R."/>
            <person name="Prochnik S.E."/>
        </authorList>
    </citation>
    <scope>NUCLEOTIDE SEQUENCE [LARGE SCALE GENOMIC DNA]</scope>
    <source>
        <strain evidence="1">4086291</strain>
    </source>
</reference>
<dbReference type="AlphaFoldDB" id="A0A1X6P7I8"/>
<evidence type="ECO:0000313" key="2">
    <source>
        <dbReference type="Proteomes" id="UP000218209"/>
    </source>
</evidence>
<name>A0A1X6P7I8_PORUM</name>